<keyword evidence="2 10" id="KW-0328">Glycosyltransferase</keyword>
<protein>
    <submittedName>
        <fullName evidence="10">Glycosyltransferase</fullName>
        <ecNumber evidence="10">2.4.-.-</ecNumber>
    </submittedName>
</protein>
<dbReference type="Gene3D" id="3.90.550.10">
    <property type="entry name" value="Spore Coat Polysaccharide Biosynthesis Protein SpsA, Chain A"/>
    <property type="match status" value="1"/>
</dbReference>
<keyword evidence="5 8" id="KW-1133">Transmembrane helix</keyword>
<dbReference type="SUPFAM" id="SSF53448">
    <property type="entry name" value="Nucleotide-diphospho-sugar transferases"/>
    <property type="match status" value="1"/>
</dbReference>
<dbReference type="InterPro" id="IPR050321">
    <property type="entry name" value="Glycosyltr_2/OpgH_subfam"/>
</dbReference>
<dbReference type="GO" id="GO:0016757">
    <property type="term" value="F:glycosyltransferase activity"/>
    <property type="evidence" value="ECO:0007669"/>
    <property type="project" value="UniProtKB-KW"/>
</dbReference>
<evidence type="ECO:0000256" key="3">
    <source>
        <dbReference type="ARBA" id="ARBA00022679"/>
    </source>
</evidence>
<comment type="caution">
    <text evidence="10">The sequence shown here is derived from an EMBL/GenBank/DDBJ whole genome shotgun (WGS) entry which is preliminary data.</text>
</comment>
<dbReference type="PANTHER" id="PTHR43867:SF2">
    <property type="entry name" value="CELLULOSE SYNTHASE CATALYTIC SUBUNIT A [UDP-FORMING]"/>
    <property type="match status" value="1"/>
</dbReference>
<proteinExistence type="predicted"/>
<gene>
    <name evidence="10" type="ORF">KDK95_08000</name>
</gene>
<dbReference type="EMBL" id="JAGSOH010000014">
    <property type="protein sequence ID" value="MBR7826239.1"/>
    <property type="molecule type" value="Genomic_DNA"/>
</dbReference>
<feature type="transmembrane region" description="Helical" evidence="8">
    <location>
        <begin position="110"/>
        <end position="129"/>
    </location>
</feature>
<keyword evidence="4 8" id="KW-0812">Transmembrane</keyword>
<comment type="subcellular location">
    <subcellularLocation>
        <location evidence="1">Membrane</location>
        <topology evidence="1">Multi-pass membrane protein</topology>
    </subcellularLocation>
</comment>
<keyword evidence="3 10" id="KW-0808">Transferase</keyword>
<dbReference type="Proteomes" id="UP000676325">
    <property type="component" value="Unassembled WGS sequence"/>
</dbReference>
<evidence type="ECO:0000256" key="4">
    <source>
        <dbReference type="ARBA" id="ARBA00022692"/>
    </source>
</evidence>
<evidence type="ECO:0000256" key="8">
    <source>
        <dbReference type="SAM" id="Phobius"/>
    </source>
</evidence>
<dbReference type="EC" id="2.4.-.-" evidence="10"/>
<dbReference type="InterPro" id="IPR001173">
    <property type="entry name" value="Glyco_trans_2-like"/>
</dbReference>
<keyword evidence="6 8" id="KW-0472">Membrane</keyword>
<dbReference type="PANTHER" id="PTHR43867">
    <property type="entry name" value="CELLULOSE SYNTHASE CATALYTIC SUBUNIT A [UDP-FORMING]"/>
    <property type="match status" value="1"/>
</dbReference>
<evidence type="ECO:0000256" key="1">
    <source>
        <dbReference type="ARBA" id="ARBA00004141"/>
    </source>
</evidence>
<evidence type="ECO:0000256" key="7">
    <source>
        <dbReference type="SAM" id="MobiDB-lite"/>
    </source>
</evidence>
<dbReference type="CDD" id="cd06421">
    <property type="entry name" value="CESA_CelA_like"/>
    <property type="match status" value="1"/>
</dbReference>
<dbReference type="Pfam" id="PF00535">
    <property type="entry name" value="Glycos_transf_2"/>
    <property type="match status" value="1"/>
</dbReference>
<feature type="transmembrane region" description="Helical" evidence="8">
    <location>
        <begin position="469"/>
        <end position="489"/>
    </location>
</feature>
<evidence type="ECO:0000256" key="6">
    <source>
        <dbReference type="ARBA" id="ARBA00023136"/>
    </source>
</evidence>
<sequence>MRLQAHRADPLRKHHRALRHLAAAGGTVMTAEEITAPLPKVTETTLPEPGVVEAPVRRRSASRRATAAAQLLPVAVPPRKSGGTHRVSDRLPQPPTDAETLRYDGRNQRLLMRVSLASFTVLALSQFTFMLTEPWLLAFAPFIAFTIVYYVLALWVNFGTRDFDMPGHFERKDAWHPEAYPSLDVFLPICREEISVLRNTWRGVFDLMMSYQGDCTVYVLDDGADPEAAHAAREFGFSYLSRPETGENPRGWFKKAGNLRYGFANSHGTYIAVFDADFVPRADLPAHLLPYLEADPKLGIVQSPQYFRTHPGQTRMERGASAVQELFYRLVQVSRDQRNGSICVGSCAVYRREALAANGGATLIGHSEDVHTGFDLRRAGWGIRYVPVPLATGLCPQTADAFFVQQYRWCMGSMDLLRHPRFWQHGMPLRTRACYLSGFFYYAHTAVFTVVTPLIPLTLLLLLPGHVRLVNYMFIAPSLIYNFVVFPAWHRCRYGTEAWMAKLLYGWAHMFAITDLLRRKPMGWRPTGGKSATRANRRLWIGVGAYSGGTSVAWIAAAGYRAATWGVQFAPMFALGAFSLYTTVLAIRARKDPA</sequence>
<feature type="region of interest" description="Disordered" evidence="7">
    <location>
        <begin position="78"/>
        <end position="99"/>
    </location>
</feature>
<feature type="transmembrane region" description="Helical" evidence="8">
    <location>
        <begin position="135"/>
        <end position="156"/>
    </location>
</feature>
<name>A0A941EBZ2_9ACTN</name>
<evidence type="ECO:0000313" key="10">
    <source>
        <dbReference type="EMBL" id="MBR7826239.1"/>
    </source>
</evidence>
<feature type="transmembrane region" description="Helical" evidence="8">
    <location>
        <begin position="569"/>
        <end position="587"/>
    </location>
</feature>
<reference evidence="10" key="1">
    <citation type="submission" date="2021-04" db="EMBL/GenBank/DDBJ databases">
        <title>Genome based classification of Actinospica acidithermotolerans sp. nov., an actinobacterium isolated from an Indonesian hot spring.</title>
        <authorList>
            <person name="Kusuma A.B."/>
            <person name="Putra K.E."/>
            <person name="Nafisah S."/>
            <person name="Loh J."/>
            <person name="Nouioui I."/>
            <person name="Goodfellow M."/>
        </authorList>
    </citation>
    <scope>NUCLEOTIDE SEQUENCE</scope>
    <source>
        <strain evidence="10">MGRD01-02</strain>
    </source>
</reference>
<dbReference type="AlphaFoldDB" id="A0A941EBZ2"/>
<keyword evidence="11" id="KW-1185">Reference proteome</keyword>
<feature type="transmembrane region" description="Helical" evidence="8">
    <location>
        <begin position="439"/>
        <end position="463"/>
    </location>
</feature>
<evidence type="ECO:0000256" key="5">
    <source>
        <dbReference type="ARBA" id="ARBA00022989"/>
    </source>
</evidence>
<dbReference type="RefSeq" id="WP_212517387.1">
    <property type="nucleotide sequence ID" value="NZ_JAGSOH010000014.1"/>
</dbReference>
<evidence type="ECO:0000259" key="9">
    <source>
        <dbReference type="Pfam" id="PF00535"/>
    </source>
</evidence>
<organism evidence="10 11">
    <name type="scientific">Actinospica acidithermotolerans</name>
    <dbReference type="NCBI Taxonomy" id="2828514"/>
    <lineage>
        <taxon>Bacteria</taxon>
        <taxon>Bacillati</taxon>
        <taxon>Actinomycetota</taxon>
        <taxon>Actinomycetes</taxon>
        <taxon>Catenulisporales</taxon>
        <taxon>Actinospicaceae</taxon>
        <taxon>Actinospica</taxon>
    </lineage>
</organism>
<feature type="transmembrane region" description="Helical" evidence="8">
    <location>
        <begin position="539"/>
        <end position="557"/>
    </location>
</feature>
<evidence type="ECO:0000313" key="11">
    <source>
        <dbReference type="Proteomes" id="UP000676325"/>
    </source>
</evidence>
<feature type="domain" description="Glycosyltransferase 2-like" evidence="9">
    <location>
        <begin position="185"/>
        <end position="355"/>
    </location>
</feature>
<dbReference type="GO" id="GO:0016020">
    <property type="term" value="C:membrane"/>
    <property type="evidence" value="ECO:0007669"/>
    <property type="project" value="UniProtKB-SubCell"/>
</dbReference>
<accession>A0A941EBZ2</accession>
<dbReference type="InterPro" id="IPR029044">
    <property type="entry name" value="Nucleotide-diphossugar_trans"/>
</dbReference>
<evidence type="ECO:0000256" key="2">
    <source>
        <dbReference type="ARBA" id="ARBA00022676"/>
    </source>
</evidence>